<feature type="transmembrane region" description="Helical" evidence="1">
    <location>
        <begin position="138"/>
        <end position="159"/>
    </location>
</feature>
<comment type="caution">
    <text evidence="4">The sequence shown here is derived from an EMBL/GenBank/DDBJ whole genome shotgun (WGS) entry which is preliminary data.</text>
</comment>
<feature type="transmembrane region" description="Helical" evidence="1">
    <location>
        <begin position="268"/>
        <end position="289"/>
    </location>
</feature>
<dbReference type="EMBL" id="LITQ01000005">
    <property type="protein sequence ID" value="OAA94236.1"/>
    <property type="molecule type" value="Genomic_DNA"/>
</dbReference>
<dbReference type="Proteomes" id="UP000077384">
    <property type="component" value="Unassembled WGS sequence"/>
</dbReference>
<protein>
    <recommendedName>
        <fullName evidence="8">DUF1648 domain-containing protein</fullName>
    </recommendedName>
</protein>
<feature type="domain" description="DUF5808" evidence="3">
    <location>
        <begin position="331"/>
        <end position="355"/>
    </location>
</feature>
<dbReference type="PIRSF" id="PIRSF032908">
    <property type="entry name" value="UCP032908"/>
    <property type="match status" value="1"/>
</dbReference>
<evidence type="ECO:0000256" key="1">
    <source>
        <dbReference type="SAM" id="Phobius"/>
    </source>
</evidence>
<feature type="transmembrane region" description="Helical" evidence="1">
    <location>
        <begin position="356"/>
        <end position="375"/>
    </location>
</feature>
<dbReference type="RefSeq" id="WP_013237146.1">
    <property type="nucleotide sequence ID" value="NZ_LITQ01000005.1"/>
</dbReference>
<dbReference type="GO" id="GO:0009636">
    <property type="term" value="P:response to toxic substance"/>
    <property type="evidence" value="ECO:0007669"/>
    <property type="project" value="TreeGrafter"/>
</dbReference>
<dbReference type="EMBL" id="LROR01000037">
    <property type="protein sequence ID" value="OBR95600.1"/>
    <property type="molecule type" value="Genomic_DNA"/>
</dbReference>
<dbReference type="Proteomes" id="UP000093694">
    <property type="component" value="Unassembled WGS sequence"/>
</dbReference>
<dbReference type="PANTHER" id="PTHR37810:SF9">
    <property type="entry name" value="MEMBRANE PROTEIN"/>
    <property type="match status" value="1"/>
</dbReference>
<keyword evidence="1" id="KW-0472">Membrane</keyword>
<name>A0A170NP79_9CLOT</name>
<accession>A0A170NP79</accession>
<feature type="transmembrane region" description="Helical" evidence="1">
    <location>
        <begin position="236"/>
        <end position="256"/>
    </location>
</feature>
<keyword evidence="1" id="KW-0812">Transmembrane</keyword>
<evidence type="ECO:0008006" key="8">
    <source>
        <dbReference type="Google" id="ProtNLM"/>
    </source>
</evidence>
<proteinExistence type="predicted"/>
<feature type="transmembrane region" description="Helical" evidence="1">
    <location>
        <begin position="84"/>
        <end position="102"/>
    </location>
</feature>
<feature type="transmembrane region" description="Helical" evidence="1">
    <location>
        <begin position="60"/>
        <end position="78"/>
    </location>
</feature>
<sequence>MKDNLFMCIYLFFIFVIILVINMLTPKFTRKEIVFGVRIPEDKIDSDEIKHIKAQFVKNNLIIGIPFIILFSVLNYSFLNVGMILFTTFAFVFISFLIYLISNRAMKNLKSQKLWLQGKKQVVTVDTSFSRSKSNMLVSAWFFLIPAAIIIVNIILGYMNYNSLPYKVPTHWDFSGNVTGYQFKSRFLIWEMPIAQIFSTFIFFIVYKGIGWSKQQISSIDPEASVKKNSIFRRSWSIYMVVFAVVTNLLLTVATVQMFRVFNVSNTFSIIIILAFVLITILGSIALSLKIGQGGSNIKFKSDDEEKGKSGFGDKDDDKCWVLGNSIYYNKNDPSLFVEKRFGIGWTINAGRPLGMAIYIGSIVIIIVTIIFAVFSGK</sequence>
<dbReference type="Pfam" id="PF07853">
    <property type="entry name" value="DUF1648"/>
    <property type="match status" value="1"/>
</dbReference>
<dbReference type="AlphaFoldDB" id="A0A170NP79"/>
<dbReference type="Pfam" id="PF19124">
    <property type="entry name" value="DUF5808"/>
    <property type="match status" value="1"/>
</dbReference>
<evidence type="ECO:0000313" key="4">
    <source>
        <dbReference type="EMBL" id="OAA94236.1"/>
    </source>
</evidence>
<reference evidence="4 6" key="1">
    <citation type="journal article" date="2015" name="Biotechnol. Bioeng.">
        <title>Genome sequence and phenotypic characterization of Caulobacter segnis.</title>
        <authorList>
            <person name="Patel S."/>
            <person name="Fletcher B."/>
            <person name="Scott D.C."/>
            <person name="Ely B."/>
        </authorList>
    </citation>
    <scope>NUCLEOTIDE SEQUENCE [LARGE SCALE GENOMIC DNA]</scope>
    <source>
        <strain evidence="4 6">PS02</strain>
    </source>
</reference>
<feature type="domain" description="DUF1648" evidence="2">
    <location>
        <begin position="149"/>
        <end position="196"/>
    </location>
</feature>
<evidence type="ECO:0000259" key="3">
    <source>
        <dbReference type="Pfam" id="PF19124"/>
    </source>
</evidence>
<evidence type="ECO:0000313" key="7">
    <source>
        <dbReference type="Proteomes" id="UP000093694"/>
    </source>
</evidence>
<dbReference type="PANTHER" id="PTHR37810">
    <property type="entry name" value="IMMUNITY PROTEIN SDPI"/>
    <property type="match status" value="1"/>
</dbReference>
<dbReference type="InterPro" id="IPR012867">
    <property type="entry name" value="DUF1648"/>
</dbReference>
<dbReference type="PATRIC" id="fig|1705578.3.peg.3517"/>
<feature type="transmembrane region" description="Helical" evidence="1">
    <location>
        <begin position="6"/>
        <end position="25"/>
    </location>
</feature>
<organism evidence="4 6">
    <name type="scientific">Clostridium coskatii</name>
    <dbReference type="NCBI Taxonomy" id="1705578"/>
    <lineage>
        <taxon>Bacteria</taxon>
        <taxon>Bacillati</taxon>
        <taxon>Bacillota</taxon>
        <taxon>Clostridia</taxon>
        <taxon>Eubacteriales</taxon>
        <taxon>Clostridiaceae</taxon>
        <taxon>Clostridium</taxon>
    </lineage>
</organism>
<feature type="transmembrane region" description="Helical" evidence="1">
    <location>
        <begin position="187"/>
        <end position="207"/>
    </location>
</feature>
<evidence type="ECO:0000259" key="2">
    <source>
        <dbReference type="Pfam" id="PF07853"/>
    </source>
</evidence>
<dbReference type="InterPro" id="IPR014574">
    <property type="entry name" value="UCP032908"/>
</dbReference>
<reference evidence="5 7" key="2">
    <citation type="journal article" date="2016" name="Front. Microbiol.">
        <title>Industrial Acetogenic Biocatalysts: A Comparative Metabolic and Genomic Analysis.</title>
        <authorList>
            <person name="Bengelsdorf F."/>
            <person name="Poehlein A."/>
            <person name="Sonja S."/>
            <person name="Erz C."/>
            <person name="Hummel T."/>
            <person name="Hoffmeister S."/>
            <person name="Daniel R."/>
            <person name="Durre P."/>
        </authorList>
    </citation>
    <scope>NUCLEOTIDE SEQUENCE [LARGE SCALE GENOMIC DNA]</scope>
    <source>
        <strain evidence="5 7">PTA-10522</strain>
    </source>
</reference>
<evidence type="ECO:0000313" key="5">
    <source>
        <dbReference type="EMBL" id="OBR95600.1"/>
    </source>
</evidence>
<gene>
    <name evidence="5" type="ORF">CLCOS_13930</name>
    <name evidence="4" type="ORF">WX73_03444</name>
</gene>
<dbReference type="InterPro" id="IPR043831">
    <property type="entry name" value="DUF5808"/>
</dbReference>
<evidence type="ECO:0000313" key="6">
    <source>
        <dbReference type="Proteomes" id="UP000077384"/>
    </source>
</evidence>
<keyword evidence="1" id="KW-1133">Transmembrane helix</keyword>
<keyword evidence="7" id="KW-1185">Reference proteome</keyword>